<evidence type="ECO:0000313" key="4">
    <source>
        <dbReference type="Proteomes" id="UP000720508"/>
    </source>
</evidence>
<evidence type="ECO:0000259" key="2">
    <source>
        <dbReference type="Pfam" id="PF05065"/>
    </source>
</evidence>
<feature type="domain" description="Phage capsid-like C-terminal" evidence="2">
    <location>
        <begin position="42"/>
        <end position="101"/>
    </location>
</feature>
<gene>
    <name evidence="3" type="ORF">KN815_07880</name>
</gene>
<protein>
    <submittedName>
        <fullName evidence="3">Phage major capsid protein</fullName>
    </submittedName>
</protein>
<reference evidence="3 4" key="1">
    <citation type="submission" date="2021-06" db="EMBL/GenBank/DDBJ databases">
        <authorList>
            <person name="Pan X."/>
        </authorList>
    </citation>
    <scope>NUCLEOTIDE SEQUENCE [LARGE SCALE GENOMIC DNA]</scope>
    <source>
        <strain evidence="3 4">4503</strain>
    </source>
</reference>
<dbReference type="InterPro" id="IPR024455">
    <property type="entry name" value="Phage_capsid"/>
</dbReference>
<organism evidence="3 4">
    <name type="scientific">Streptomyces niphimycinicus</name>
    <dbReference type="NCBI Taxonomy" id="2842201"/>
    <lineage>
        <taxon>Bacteria</taxon>
        <taxon>Bacillati</taxon>
        <taxon>Actinomycetota</taxon>
        <taxon>Actinomycetes</taxon>
        <taxon>Kitasatosporales</taxon>
        <taxon>Streptomycetaceae</taxon>
        <taxon>Streptomyces</taxon>
    </lineage>
</organism>
<dbReference type="Proteomes" id="UP000720508">
    <property type="component" value="Unassembled WGS sequence"/>
</dbReference>
<sequence length="111" mass="12060">MRDAIRAAIAAGRVARVIVTAISERVPVPGLDDKTQAFTDPFVPAMGAGAKSVLFGDWSHYFVRMVNGIRFERSNDYAFNSDLVTFRAILRADAALVDTTGAIKWFAHSAA</sequence>
<proteinExistence type="predicted"/>
<evidence type="ECO:0000256" key="1">
    <source>
        <dbReference type="ARBA" id="ARBA00004328"/>
    </source>
</evidence>
<comment type="subcellular location">
    <subcellularLocation>
        <location evidence="1">Virion</location>
    </subcellularLocation>
</comment>
<dbReference type="NCBIfam" id="TIGR01554">
    <property type="entry name" value="major_cap_HK97"/>
    <property type="match status" value="1"/>
</dbReference>
<evidence type="ECO:0000313" key="3">
    <source>
        <dbReference type="EMBL" id="MBU3864000.1"/>
    </source>
</evidence>
<dbReference type="EMBL" id="JAHLEM010000063">
    <property type="protein sequence ID" value="MBU3864000.1"/>
    <property type="molecule type" value="Genomic_DNA"/>
</dbReference>
<keyword evidence="4" id="KW-1185">Reference proteome</keyword>
<name>A0ABS6CB23_9ACTN</name>
<accession>A0ABS6CB23</accession>
<comment type="caution">
    <text evidence="3">The sequence shown here is derived from an EMBL/GenBank/DDBJ whole genome shotgun (WGS) entry which is preliminary data.</text>
</comment>
<dbReference type="InterPro" id="IPR054612">
    <property type="entry name" value="Phage_capsid-like_C"/>
</dbReference>
<dbReference type="Pfam" id="PF05065">
    <property type="entry name" value="Phage_capsid"/>
    <property type="match status" value="1"/>
</dbReference>
<dbReference type="RefSeq" id="WP_216341022.1">
    <property type="nucleotide sequence ID" value="NZ_JAHLEM010000063.1"/>
</dbReference>